<sequence>MAARRQTLNAEYWLEADIRFWRRNYTFLVPASSERVENFSRDFLRHGTTRLYLNKSDHSSVWSNIIPVHILRKTRNFKLRINWQKWYYFRPRLLNNRDPRHLPTVVSVIGQATLRQITAINYVEYTRNASAKTVL</sequence>
<reference evidence="1" key="1">
    <citation type="submission" date="2020-08" db="EMBL/GenBank/DDBJ databases">
        <title>Multicomponent nature underlies the extraordinary mechanical properties of spider dragline silk.</title>
        <authorList>
            <person name="Kono N."/>
            <person name="Nakamura H."/>
            <person name="Mori M."/>
            <person name="Yoshida Y."/>
            <person name="Ohtoshi R."/>
            <person name="Malay A.D."/>
            <person name="Moran D.A.P."/>
            <person name="Tomita M."/>
            <person name="Numata K."/>
            <person name="Arakawa K."/>
        </authorList>
    </citation>
    <scope>NUCLEOTIDE SEQUENCE</scope>
</reference>
<comment type="caution">
    <text evidence="1">The sequence shown here is derived from an EMBL/GenBank/DDBJ whole genome shotgun (WGS) entry which is preliminary data.</text>
</comment>
<gene>
    <name evidence="1" type="ORF">TNCV_1168251</name>
</gene>
<dbReference type="AlphaFoldDB" id="A0A8X6T6V6"/>
<dbReference type="Proteomes" id="UP000887159">
    <property type="component" value="Unassembled WGS sequence"/>
</dbReference>
<protein>
    <submittedName>
        <fullName evidence="1">Uncharacterized protein</fullName>
    </submittedName>
</protein>
<evidence type="ECO:0000313" key="1">
    <source>
        <dbReference type="EMBL" id="GFY21681.1"/>
    </source>
</evidence>
<proteinExistence type="predicted"/>
<evidence type="ECO:0000313" key="2">
    <source>
        <dbReference type="Proteomes" id="UP000887159"/>
    </source>
</evidence>
<organism evidence="1 2">
    <name type="scientific">Trichonephila clavipes</name>
    <name type="common">Golden silk orbweaver</name>
    <name type="synonym">Nephila clavipes</name>
    <dbReference type="NCBI Taxonomy" id="2585209"/>
    <lineage>
        <taxon>Eukaryota</taxon>
        <taxon>Metazoa</taxon>
        <taxon>Ecdysozoa</taxon>
        <taxon>Arthropoda</taxon>
        <taxon>Chelicerata</taxon>
        <taxon>Arachnida</taxon>
        <taxon>Araneae</taxon>
        <taxon>Araneomorphae</taxon>
        <taxon>Entelegynae</taxon>
        <taxon>Araneoidea</taxon>
        <taxon>Nephilidae</taxon>
        <taxon>Trichonephila</taxon>
    </lineage>
</organism>
<name>A0A8X6T6V6_TRICX</name>
<accession>A0A8X6T6V6</accession>
<dbReference type="EMBL" id="BMAU01021358">
    <property type="protein sequence ID" value="GFY21681.1"/>
    <property type="molecule type" value="Genomic_DNA"/>
</dbReference>
<keyword evidence="2" id="KW-1185">Reference proteome</keyword>